<organism evidence="1 2">
    <name type="scientific">Sphingomonas taxi</name>
    <dbReference type="NCBI Taxonomy" id="1549858"/>
    <lineage>
        <taxon>Bacteria</taxon>
        <taxon>Pseudomonadati</taxon>
        <taxon>Pseudomonadota</taxon>
        <taxon>Alphaproteobacteria</taxon>
        <taxon>Sphingomonadales</taxon>
        <taxon>Sphingomonadaceae</taxon>
        <taxon>Sphingomonas</taxon>
    </lineage>
</organism>
<dbReference type="InterPro" id="IPR002060">
    <property type="entry name" value="Squ/phyt_synthse"/>
</dbReference>
<name>A0A097EC95_9SPHN</name>
<sequence length="220" mass="22802">MQANDTAAAPNGDRSLAILAVPSRHRPAIETLFALDARLAGIVRATREPMVGQMRLTWWHEALTKLDGAPAPAEPLLRDVQQHLLPAGVSGARLAGMIDGWEELIVADALGAETLDRHAGARGAGLFAAAGMVLGADSPLLVPAGRGWALADLAGHLSAPTAAGLAADAARRELSHAFSAPWPAKLRPIGVLSLIARLDATPGSALAKALKVGRFRITGR</sequence>
<dbReference type="InterPro" id="IPR008949">
    <property type="entry name" value="Isoprenoid_synthase_dom_sf"/>
</dbReference>
<protein>
    <recommendedName>
        <fullName evidence="3">Phytoene synthase</fullName>
    </recommendedName>
</protein>
<dbReference type="EMBL" id="CP009571">
    <property type="protein sequence ID" value="AIT05199.1"/>
    <property type="molecule type" value="Genomic_DNA"/>
</dbReference>
<dbReference type="eggNOG" id="COG1562">
    <property type="taxonomic scope" value="Bacteria"/>
</dbReference>
<dbReference type="STRING" id="1549858.MC45_00735"/>
<dbReference type="Gene3D" id="1.10.600.10">
    <property type="entry name" value="Farnesyl Diphosphate Synthase"/>
    <property type="match status" value="1"/>
</dbReference>
<evidence type="ECO:0008006" key="3">
    <source>
        <dbReference type="Google" id="ProtNLM"/>
    </source>
</evidence>
<dbReference type="Pfam" id="PF00494">
    <property type="entry name" value="SQS_PSY"/>
    <property type="match status" value="1"/>
</dbReference>
<evidence type="ECO:0000313" key="2">
    <source>
        <dbReference type="Proteomes" id="UP000033200"/>
    </source>
</evidence>
<dbReference type="SUPFAM" id="SSF48576">
    <property type="entry name" value="Terpenoid synthases"/>
    <property type="match status" value="1"/>
</dbReference>
<reference evidence="1 2" key="1">
    <citation type="submission" date="2014-09" db="EMBL/GenBank/DDBJ databases">
        <title>Using Illumina technology Improving SMRT sequencing Genome Assembly by RASTools.</title>
        <authorList>
            <person name="Zhou Y."/>
            <person name="Ma T."/>
            <person name="Liu T."/>
        </authorList>
    </citation>
    <scope>NUCLEOTIDE SEQUENCE [LARGE SCALE GENOMIC DNA]</scope>
    <source>
        <strain evidence="1 2">ATCC 55669</strain>
    </source>
</reference>
<dbReference type="Proteomes" id="UP000033200">
    <property type="component" value="Chromosome"/>
</dbReference>
<gene>
    <name evidence="1" type="ORF">MC45_00735</name>
</gene>
<dbReference type="AlphaFoldDB" id="A0A097EC95"/>
<dbReference type="KEGG" id="stax:MC45_00735"/>
<dbReference type="HOGENOM" id="CLU_1288211_0_0_5"/>
<accession>A0A097EC95</accession>
<proteinExistence type="predicted"/>
<evidence type="ECO:0000313" key="1">
    <source>
        <dbReference type="EMBL" id="AIT05199.1"/>
    </source>
</evidence>
<keyword evidence="2" id="KW-1185">Reference proteome</keyword>